<dbReference type="EMBL" id="CU459003">
    <property type="protein sequence ID" value="CAM77613.1"/>
    <property type="molecule type" value="Genomic_DNA"/>
</dbReference>
<reference evidence="1" key="1">
    <citation type="journal article" date="2007" name="J. Bacteriol.">
        <title>Comparative genome analysis of four magnetotactic bacteria reveals a complex set of group-specific genes implicated in magnetosome biomineralization and function.</title>
        <authorList>
            <person name="Richter M."/>
            <person name="Kube M."/>
            <person name="Bazylinski D.A."/>
            <person name="Lombardot T."/>
            <person name="Gloeckner F.O."/>
            <person name="Reinhardt R."/>
            <person name="Schueler D."/>
        </authorList>
    </citation>
    <scope>NUCLEOTIDE SEQUENCE</scope>
    <source>
        <strain evidence="1">MSR-1</strain>
    </source>
</reference>
<evidence type="ECO:0000313" key="1">
    <source>
        <dbReference type="EMBL" id="CAM77590.1"/>
    </source>
</evidence>
<dbReference type="EMBL" id="CU459003">
    <property type="protein sequence ID" value="CAM77616.1"/>
    <property type="molecule type" value="Genomic_DNA"/>
</dbReference>
<evidence type="ECO:0000313" key="3">
    <source>
        <dbReference type="EMBL" id="CAM77601.1"/>
    </source>
</evidence>
<evidence type="ECO:0000313" key="5">
    <source>
        <dbReference type="EMBL" id="CAM77616.1"/>
    </source>
</evidence>
<protein>
    <submittedName>
        <fullName evidence="1">Uncharacterized protein</fullName>
    </submittedName>
</protein>
<gene>
    <name evidence="4" type="ORF">MGR_0311</name>
    <name evidence="2" type="ORF">MGR_0322</name>
    <name evidence="5" type="ORF">MGR_1131</name>
    <name evidence="3" type="ORF">MGR_1136</name>
    <name evidence="1" type="ORF">MGR_2139</name>
</gene>
<proteinExistence type="predicted"/>
<dbReference type="EMBL" id="CU459003">
    <property type="protein sequence ID" value="CAM77600.1"/>
    <property type="molecule type" value="Genomic_DNA"/>
</dbReference>
<accession>A4U3Y3</accession>
<evidence type="ECO:0000313" key="4">
    <source>
        <dbReference type="EMBL" id="CAM77613.1"/>
    </source>
</evidence>
<dbReference type="EMBL" id="CU459003">
    <property type="protein sequence ID" value="CAM77601.1"/>
    <property type="molecule type" value="Genomic_DNA"/>
</dbReference>
<organism evidence="1">
    <name type="scientific">Magnetospirillum gryphiswaldense</name>
    <dbReference type="NCBI Taxonomy" id="55518"/>
    <lineage>
        <taxon>Bacteria</taxon>
        <taxon>Pseudomonadati</taxon>
        <taxon>Pseudomonadota</taxon>
        <taxon>Alphaproteobacteria</taxon>
        <taxon>Rhodospirillales</taxon>
        <taxon>Rhodospirillaceae</taxon>
        <taxon>Magnetospirillum</taxon>
    </lineage>
</organism>
<name>A4U3Y3_9PROT</name>
<evidence type="ECO:0000313" key="2">
    <source>
        <dbReference type="EMBL" id="CAM77600.1"/>
    </source>
</evidence>
<dbReference type="EMBL" id="CU459003">
    <property type="protein sequence ID" value="CAM77590.1"/>
    <property type="molecule type" value="Genomic_DNA"/>
</dbReference>
<dbReference type="AlphaFoldDB" id="A4U3Y3"/>
<sequence length="30" mass="3452">MRFYPGRSRGAVWDMIAPPFLRTEIGGRDV</sequence>